<sequence length="166" mass="18255">MSLLPQSGLSSAMSREGSRTTLMVQNTDQRDTSAPPDLPMAFMPPVGTLRLRGGPRNGPRVVWDEEVVDNEGLGRKKSKICCIYHRERRFDESSEEEDSDSSGTGSDSDDATARPSGLSRHRHHAHGEGVGDPGEDAEPKRQNDRNRDHGNDYERMSPRKGKGKAG</sequence>
<proteinExistence type="predicted"/>
<evidence type="ECO:0000313" key="2">
    <source>
        <dbReference type="Proteomes" id="UP001207468"/>
    </source>
</evidence>
<gene>
    <name evidence="1" type="ORF">F5148DRAFT_182273</name>
</gene>
<dbReference type="Proteomes" id="UP001207468">
    <property type="component" value="Unassembled WGS sequence"/>
</dbReference>
<comment type="caution">
    <text evidence="1">The sequence shown here is derived from an EMBL/GenBank/DDBJ whole genome shotgun (WGS) entry which is preliminary data.</text>
</comment>
<reference evidence="1" key="1">
    <citation type="submission" date="2021-03" db="EMBL/GenBank/DDBJ databases">
        <title>Evolutionary priming and transition to the ectomycorrhizal habit in an iconic lineage of mushroom-forming fungi: is preadaptation a requirement?</title>
        <authorList>
            <consortium name="DOE Joint Genome Institute"/>
            <person name="Looney B.P."/>
            <person name="Miyauchi S."/>
            <person name="Morin E."/>
            <person name="Drula E."/>
            <person name="Courty P.E."/>
            <person name="Chicoki N."/>
            <person name="Fauchery L."/>
            <person name="Kohler A."/>
            <person name="Kuo A."/>
            <person name="LaButti K."/>
            <person name="Pangilinan J."/>
            <person name="Lipzen A."/>
            <person name="Riley R."/>
            <person name="Andreopoulos W."/>
            <person name="He G."/>
            <person name="Johnson J."/>
            <person name="Barry K.W."/>
            <person name="Grigoriev I.V."/>
            <person name="Nagy L."/>
            <person name="Hibbett D."/>
            <person name="Henrissat B."/>
            <person name="Matheny P.B."/>
            <person name="Labbe J."/>
            <person name="Martin A.F."/>
        </authorList>
    </citation>
    <scope>NUCLEOTIDE SEQUENCE</scope>
    <source>
        <strain evidence="1">BPL698</strain>
    </source>
</reference>
<keyword evidence="2" id="KW-1185">Reference proteome</keyword>
<name>A0ACC0UJT6_9AGAM</name>
<organism evidence="1 2">
    <name type="scientific">Russula earlei</name>
    <dbReference type="NCBI Taxonomy" id="71964"/>
    <lineage>
        <taxon>Eukaryota</taxon>
        <taxon>Fungi</taxon>
        <taxon>Dikarya</taxon>
        <taxon>Basidiomycota</taxon>
        <taxon>Agaricomycotina</taxon>
        <taxon>Agaricomycetes</taxon>
        <taxon>Russulales</taxon>
        <taxon>Russulaceae</taxon>
        <taxon>Russula</taxon>
    </lineage>
</organism>
<protein>
    <submittedName>
        <fullName evidence="1">Type 1 phosphatases regulator YPI1</fullName>
    </submittedName>
</protein>
<accession>A0ACC0UJT6</accession>
<evidence type="ECO:0000313" key="1">
    <source>
        <dbReference type="EMBL" id="KAI9511916.1"/>
    </source>
</evidence>
<dbReference type="EMBL" id="JAGFNK010000015">
    <property type="protein sequence ID" value="KAI9511916.1"/>
    <property type="molecule type" value="Genomic_DNA"/>
</dbReference>